<organism evidence="2 3">
    <name type="scientific">Pseudomonas fluorescens NCIMB 11764</name>
    <dbReference type="NCBI Taxonomy" id="1221522"/>
    <lineage>
        <taxon>Bacteria</taxon>
        <taxon>Pseudomonadati</taxon>
        <taxon>Pseudomonadota</taxon>
        <taxon>Gammaproteobacteria</taxon>
        <taxon>Pseudomonadales</taxon>
        <taxon>Pseudomonadaceae</taxon>
        <taxon>Pseudomonas</taxon>
    </lineage>
</organism>
<dbReference type="eggNOG" id="COG0778">
    <property type="taxonomic scope" value="Bacteria"/>
</dbReference>
<protein>
    <submittedName>
        <fullName evidence="2">Dehydrogenase</fullName>
    </submittedName>
</protein>
<dbReference type="AlphaFoldDB" id="A0A0K1QYP4"/>
<proteinExistence type="predicted"/>
<dbReference type="PANTHER" id="PTHR43745">
    <property type="entry name" value="NITROREDUCTASE MJ1384-RELATED"/>
    <property type="match status" value="1"/>
</dbReference>
<evidence type="ECO:0000313" key="3">
    <source>
        <dbReference type="Proteomes" id="UP000017175"/>
    </source>
</evidence>
<dbReference type="Gene3D" id="3.40.109.10">
    <property type="entry name" value="NADH Oxidase"/>
    <property type="match status" value="1"/>
</dbReference>
<dbReference type="NCBIfam" id="TIGR03605">
    <property type="entry name" value="antibiot_sagB"/>
    <property type="match status" value="1"/>
</dbReference>
<dbReference type="EMBL" id="CP010945">
    <property type="protein sequence ID" value="AKV10824.1"/>
    <property type="molecule type" value="Genomic_DNA"/>
</dbReference>
<dbReference type="CDD" id="cd02142">
    <property type="entry name" value="McbC_SagB-like_oxidoreductase"/>
    <property type="match status" value="1"/>
</dbReference>
<dbReference type="RefSeq" id="WP_033037190.1">
    <property type="nucleotide sequence ID" value="NZ_CP010945.1"/>
</dbReference>
<name>A0A0K1QYP4_PSEFL</name>
<sequence>MSEFKVNENLIITLNEGIFGLWNLETGEQYEIFDRSYLDRIFELNESIGMPYTSKPEDEILIEAGILLIGKKAEQHQKIQNLNGPWGWDLVSKIFHLGSKHNFPNDLAITEENKETGYVSFCESIAESAPNLDIEREGELVELPRWDSNAIDSYSLKKALWERITSRNFNGEPVPLEIVSNILFSTFGKIHGDSHKKNLAERGVLTVGYRRSSPSAGCLQATEAYLIALNVSNLERGIYHYRSHQHVLTKLDSEINADLSQILCHQSFAVDASFLIVMSSRFDKLWWKYPHSRAYRSALMDVGHLSQTFNLVATAHNLNTWLTGYFIDDLLNKLIKIDGFKEHSLFVLAGGHGLQDPLSPGVVKLLKQ</sequence>
<dbReference type="SUPFAM" id="SSF55469">
    <property type="entry name" value="FMN-dependent nitroreductase-like"/>
    <property type="match status" value="1"/>
</dbReference>
<evidence type="ECO:0000313" key="2">
    <source>
        <dbReference type="EMBL" id="AKV10824.1"/>
    </source>
</evidence>
<gene>
    <name evidence="2" type="ORF">B723_10270</name>
</gene>
<dbReference type="Proteomes" id="UP000017175">
    <property type="component" value="Chromosome"/>
</dbReference>
<dbReference type="PANTHER" id="PTHR43745:SF2">
    <property type="entry name" value="NITROREDUCTASE MJ1384-RELATED"/>
    <property type="match status" value="1"/>
</dbReference>
<feature type="domain" description="Nitroreductase" evidence="1">
    <location>
        <begin position="162"/>
        <end position="350"/>
    </location>
</feature>
<dbReference type="GO" id="GO:0016491">
    <property type="term" value="F:oxidoreductase activity"/>
    <property type="evidence" value="ECO:0007669"/>
    <property type="project" value="InterPro"/>
</dbReference>
<dbReference type="InterPro" id="IPR029479">
    <property type="entry name" value="Nitroreductase"/>
</dbReference>
<dbReference type="Pfam" id="PF00881">
    <property type="entry name" value="Nitroreductase"/>
    <property type="match status" value="1"/>
</dbReference>
<accession>A0A0K1QYP4</accession>
<dbReference type="InterPro" id="IPR020051">
    <property type="entry name" value="SagB-type_dehydrogenase"/>
</dbReference>
<dbReference type="InterPro" id="IPR000415">
    <property type="entry name" value="Nitroreductase-like"/>
</dbReference>
<dbReference type="OrthoDB" id="3723182at2"/>
<dbReference type="InterPro" id="IPR052544">
    <property type="entry name" value="Bacteriocin_Proc_Enz"/>
</dbReference>
<evidence type="ECO:0000259" key="1">
    <source>
        <dbReference type="Pfam" id="PF00881"/>
    </source>
</evidence>
<reference evidence="2 3" key="1">
    <citation type="journal article" date="2012" name="J. Bacteriol.">
        <title>Draft genome sequence of the cyanide-utilizing bacterium Pseudomonas fluorescens strain NCIMB 11764.</title>
        <authorList>
            <person name="Vilo C.A."/>
            <person name="Benedik M.J."/>
            <person name="Kunz D.A."/>
            <person name="Dong Q."/>
        </authorList>
    </citation>
    <scope>NUCLEOTIDE SEQUENCE [LARGE SCALE GENOMIC DNA]</scope>
    <source>
        <strain evidence="2 3">NCIMB 11764</strain>
    </source>
</reference>